<protein>
    <submittedName>
        <fullName evidence="2">Uncharacterized protein</fullName>
    </submittedName>
</protein>
<sequence length="177" mass="19175">MAPVPRGGAGLIALSALSSSSSSWSDPPYSHGPTTPIIASTVTRILERCSLTSIANVSDSNAAPRLHCLAALSEAAIKKHYKRPFFAQPFTKKAVLTIVLIVCFGGFVLIALLVSVCSRVERSSRAKKREEEEALARAGINRRNTWADGGSVEFGGKRPWAFRETNQFRSLRTTDTL</sequence>
<feature type="transmembrane region" description="Helical" evidence="1">
    <location>
        <begin position="94"/>
        <end position="118"/>
    </location>
</feature>
<evidence type="ECO:0000313" key="2">
    <source>
        <dbReference type="EMBL" id="TGO18294.1"/>
    </source>
</evidence>
<organism evidence="2 3">
    <name type="scientific">Botrytis tulipae</name>
    <dbReference type="NCBI Taxonomy" id="87230"/>
    <lineage>
        <taxon>Eukaryota</taxon>
        <taxon>Fungi</taxon>
        <taxon>Dikarya</taxon>
        <taxon>Ascomycota</taxon>
        <taxon>Pezizomycotina</taxon>
        <taxon>Leotiomycetes</taxon>
        <taxon>Helotiales</taxon>
        <taxon>Sclerotiniaceae</taxon>
        <taxon>Botrytis</taxon>
    </lineage>
</organism>
<evidence type="ECO:0000313" key="3">
    <source>
        <dbReference type="Proteomes" id="UP000297777"/>
    </source>
</evidence>
<dbReference type="Proteomes" id="UP000297777">
    <property type="component" value="Unassembled WGS sequence"/>
</dbReference>
<reference evidence="2 3" key="1">
    <citation type="submission" date="2017-12" db="EMBL/GenBank/DDBJ databases">
        <title>Comparative genomics of Botrytis spp.</title>
        <authorList>
            <person name="Valero-Jimenez C.A."/>
            <person name="Tapia P."/>
            <person name="Veloso J."/>
            <person name="Silva-Moreno E."/>
            <person name="Staats M."/>
            <person name="Valdes J.H."/>
            <person name="Van Kan J.A.L."/>
        </authorList>
    </citation>
    <scope>NUCLEOTIDE SEQUENCE [LARGE SCALE GENOMIC DNA]</scope>
    <source>
        <strain evidence="2 3">Bt9001</strain>
    </source>
</reference>
<dbReference type="EMBL" id="PQXH01000011">
    <property type="protein sequence ID" value="TGO18294.1"/>
    <property type="molecule type" value="Genomic_DNA"/>
</dbReference>
<comment type="caution">
    <text evidence="2">The sequence shown here is derived from an EMBL/GenBank/DDBJ whole genome shotgun (WGS) entry which is preliminary data.</text>
</comment>
<keyword evidence="1" id="KW-1133">Transmembrane helix</keyword>
<evidence type="ECO:0000256" key="1">
    <source>
        <dbReference type="SAM" id="Phobius"/>
    </source>
</evidence>
<dbReference type="AlphaFoldDB" id="A0A4Z1F136"/>
<name>A0A4Z1F136_9HELO</name>
<keyword evidence="1" id="KW-0812">Transmembrane</keyword>
<dbReference type="OrthoDB" id="3559813at2759"/>
<keyword evidence="3" id="KW-1185">Reference proteome</keyword>
<gene>
    <name evidence="2" type="ORF">BTUL_0011g01010</name>
</gene>
<accession>A0A4Z1F136</accession>
<keyword evidence="1" id="KW-0472">Membrane</keyword>
<proteinExistence type="predicted"/>